<proteinExistence type="predicted"/>
<dbReference type="EMBL" id="BROQ01000545">
    <property type="protein sequence ID" value="GKZ28014.1"/>
    <property type="molecule type" value="Genomic_DNA"/>
</dbReference>
<organism evidence="1 2">
    <name type="scientific">Aspergillus brasiliensis</name>
    <dbReference type="NCBI Taxonomy" id="319629"/>
    <lineage>
        <taxon>Eukaryota</taxon>
        <taxon>Fungi</taxon>
        <taxon>Dikarya</taxon>
        <taxon>Ascomycota</taxon>
        <taxon>Pezizomycotina</taxon>
        <taxon>Eurotiomycetes</taxon>
        <taxon>Eurotiomycetidae</taxon>
        <taxon>Eurotiales</taxon>
        <taxon>Aspergillaceae</taxon>
        <taxon>Aspergillus</taxon>
        <taxon>Aspergillus subgen. Circumdati</taxon>
    </lineage>
</organism>
<accession>A0A9W5Z496</accession>
<evidence type="ECO:0000313" key="2">
    <source>
        <dbReference type="Proteomes" id="UP001143548"/>
    </source>
</evidence>
<feature type="non-terminal residue" evidence="1">
    <location>
        <position position="1"/>
    </location>
</feature>
<name>A0A9W5Z496_9EURO</name>
<reference evidence="1" key="1">
    <citation type="submission" date="2022-07" db="EMBL/GenBank/DDBJ databases">
        <title>Taxonomy of Aspergillus series Nigri: significant species reduction supported by multi-species coalescent approaches.</title>
        <authorList>
            <person name="Bian C."/>
            <person name="Kusuya Y."/>
            <person name="Sklenar F."/>
            <person name="D'hooge E."/>
            <person name="Yaguchi T."/>
            <person name="Takahashi H."/>
            <person name="Hubka V."/>
        </authorList>
    </citation>
    <scope>NUCLEOTIDE SEQUENCE</scope>
    <source>
        <strain evidence="1">CBS 733.88</strain>
    </source>
</reference>
<gene>
    <name evidence="1" type="ORF">AbraCBS73388_008807</name>
</gene>
<sequence>MKYPTDPALVKPVAERLLGDGVPNYQLSAEGLRTLISLIIGMRHYDLTWGGGVHYGFFEEASLLTEDLSNALIQSFHNDQPDILHPDAVVRASKILSNIECGFHNLWATVFQPRTPKSSPILGPTLGDPLSGILRTVSLFIPTWDGDKEPEQGNDFESLYDSSTHESRNGLDLTDITGHIIQDEPCLILFLGKHIDSSDQVVMGTFFTGAHSDRQLKEKGSDGSKLATPDILFLLQPSLSVLEWEGPKITPVSSTPLDSTESYWIGHPSGSNVGMRIDPATKQATLYQCTAPAADLSLGGYKQMISSRE</sequence>
<protein>
    <submittedName>
        <fullName evidence="1">Uncharacterized protein</fullName>
    </submittedName>
</protein>
<dbReference type="AlphaFoldDB" id="A0A9W5Z496"/>
<dbReference type="Proteomes" id="UP001143548">
    <property type="component" value="Unassembled WGS sequence"/>
</dbReference>
<evidence type="ECO:0000313" key="1">
    <source>
        <dbReference type="EMBL" id="GKZ28014.1"/>
    </source>
</evidence>
<comment type="caution">
    <text evidence="1">The sequence shown here is derived from an EMBL/GenBank/DDBJ whole genome shotgun (WGS) entry which is preliminary data.</text>
</comment>